<protein>
    <submittedName>
        <fullName evidence="1">Uncharacterized protein</fullName>
    </submittedName>
</protein>
<evidence type="ECO:0000313" key="2">
    <source>
        <dbReference type="Proteomes" id="UP001732700"/>
    </source>
</evidence>
<accession>A0ACD5VED3</accession>
<evidence type="ECO:0000313" key="1">
    <source>
        <dbReference type="EnsemblPlants" id="AVESA.00010b.r2.3AG0432560.1.CDS"/>
    </source>
</evidence>
<proteinExistence type="predicted"/>
<name>A0ACD5VED3_AVESA</name>
<sequence>MHLFFLCSFSKAAWYCFPWFIKTGIFAQHNSLVPHMIQGLLDSQHPQISVTSLYMFLWCIWKARNDSVFCRKTFNPSQIYAAAMAIMQGTKLEFAASPQFCRDTGSTNPQVYTEHHVRQQDHVSHQVMPAPGSTITNITSFTGPVVFSDAAWTIGSDGQPTPARLGLLQLQRATFLTDSATLAKAAAAQCLILAPGHWTIRLQLARMAASLAFDSSRIYHIPRSYNFRAHHKAKLALKLQNRNFSYRCLTSGNDTCLNALTKQGFNFRQSPVMECTFVHVRCC</sequence>
<organism evidence="1 2">
    <name type="scientific">Avena sativa</name>
    <name type="common">Oat</name>
    <dbReference type="NCBI Taxonomy" id="4498"/>
    <lineage>
        <taxon>Eukaryota</taxon>
        <taxon>Viridiplantae</taxon>
        <taxon>Streptophyta</taxon>
        <taxon>Embryophyta</taxon>
        <taxon>Tracheophyta</taxon>
        <taxon>Spermatophyta</taxon>
        <taxon>Magnoliopsida</taxon>
        <taxon>Liliopsida</taxon>
        <taxon>Poales</taxon>
        <taxon>Poaceae</taxon>
        <taxon>BOP clade</taxon>
        <taxon>Pooideae</taxon>
        <taxon>Poodae</taxon>
        <taxon>Poeae</taxon>
        <taxon>Poeae Chloroplast Group 1 (Aveneae type)</taxon>
        <taxon>Aveninae</taxon>
        <taxon>Avena</taxon>
    </lineage>
</organism>
<reference evidence="1" key="1">
    <citation type="submission" date="2021-05" db="EMBL/GenBank/DDBJ databases">
        <authorList>
            <person name="Scholz U."/>
            <person name="Mascher M."/>
            <person name="Fiebig A."/>
        </authorList>
    </citation>
    <scope>NUCLEOTIDE SEQUENCE [LARGE SCALE GENOMIC DNA]</scope>
</reference>
<keyword evidence="2" id="KW-1185">Reference proteome</keyword>
<dbReference type="EnsemblPlants" id="AVESA.00010b.r2.3AG0432560.1">
    <property type="protein sequence ID" value="AVESA.00010b.r2.3AG0432560.1.CDS"/>
    <property type="gene ID" value="AVESA.00010b.r2.3AG0432560"/>
</dbReference>
<dbReference type="Proteomes" id="UP001732700">
    <property type="component" value="Chromosome 3A"/>
</dbReference>
<reference evidence="1" key="2">
    <citation type="submission" date="2025-09" db="UniProtKB">
        <authorList>
            <consortium name="EnsemblPlants"/>
        </authorList>
    </citation>
    <scope>IDENTIFICATION</scope>
</reference>